<dbReference type="RefSeq" id="WP_011394634.1">
    <property type="nucleotide sequence ID" value="NC_007645.1"/>
</dbReference>
<keyword evidence="4" id="KW-1185">Reference proteome</keyword>
<feature type="region of interest" description="Disordered" evidence="1">
    <location>
        <begin position="108"/>
        <end position="148"/>
    </location>
</feature>
<dbReference type="OrthoDB" id="7346546at2"/>
<evidence type="ECO:0000256" key="1">
    <source>
        <dbReference type="SAM" id="MobiDB-lite"/>
    </source>
</evidence>
<evidence type="ECO:0000313" key="3">
    <source>
        <dbReference type="EMBL" id="ABC27557.1"/>
    </source>
</evidence>
<protein>
    <submittedName>
        <fullName evidence="3">ABC-type metal ion transport system, periplasmic component/surface adhesin</fullName>
    </submittedName>
</protein>
<reference evidence="3 4" key="1">
    <citation type="journal article" date="2005" name="Nucleic Acids Res.">
        <title>Genomic blueprint of Hahella chejuensis, a marine microbe producing an algicidal agent.</title>
        <authorList>
            <person name="Jeong H."/>
            <person name="Yim J.H."/>
            <person name="Lee C."/>
            <person name="Choi S.-H."/>
            <person name="Park Y.K."/>
            <person name="Yoon S.H."/>
            <person name="Hur C.-G."/>
            <person name="Kang H.-Y."/>
            <person name="Kim D."/>
            <person name="Lee H.H."/>
            <person name="Park K.H."/>
            <person name="Park S.-H."/>
            <person name="Park H.-S."/>
            <person name="Lee H.K."/>
            <person name="Oh T.K."/>
            <person name="Kim J.F."/>
        </authorList>
    </citation>
    <scope>NUCLEOTIDE SEQUENCE [LARGE SCALE GENOMIC DNA]</scope>
    <source>
        <strain evidence="3 4">KCTC 2396</strain>
    </source>
</reference>
<name>Q2SP67_HAHCH</name>
<dbReference type="STRING" id="349521.HCH_00656"/>
<dbReference type="InterPro" id="IPR021253">
    <property type="entry name" value="ZrgA-like"/>
</dbReference>
<dbReference type="Pfam" id="PF10986">
    <property type="entry name" value="ZrgA"/>
    <property type="match status" value="1"/>
</dbReference>
<dbReference type="KEGG" id="hch:HCH_00656"/>
<evidence type="ECO:0000313" key="4">
    <source>
        <dbReference type="Proteomes" id="UP000000238"/>
    </source>
</evidence>
<gene>
    <name evidence="3" type="ordered locus">HCH_00656</name>
</gene>
<organism evidence="3 4">
    <name type="scientific">Hahella chejuensis (strain KCTC 2396)</name>
    <dbReference type="NCBI Taxonomy" id="349521"/>
    <lineage>
        <taxon>Bacteria</taxon>
        <taxon>Pseudomonadati</taxon>
        <taxon>Pseudomonadota</taxon>
        <taxon>Gammaproteobacteria</taxon>
        <taxon>Oceanospirillales</taxon>
        <taxon>Hahellaceae</taxon>
        <taxon>Hahella</taxon>
    </lineage>
</organism>
<accession>Q2SP67</accession>
<proteinExistence type="predicted"/>
<evidence type="ECO:0000256" key="2">
    <source>
        <dbReference type="SAM" id="SignalP"/>
    </source>
</evidence>
<dbReference type="eggNOG" id="COG4531">
    <property type="taxonomic scope" value="Bacteria"/>
</dbReference>
<keyword evidence="2" id="KW-0732">Signal</keyword>
<sequence length="207" mass="22858">MNYRNRLWVGMMMLAASQLTQAEEFEQHGAHVHGAATMNLALEEGKLVVELESPAMNLVGFEHAPATDEERQQVEKAAALLKKGEELFGLTPAAGCKLLSAEVDGDVFEHDEDGGKHEEADHDEHGHSDDAHQEHSDDKNDHDHHEDGHSDIDASYIFECGDADKLTSVDVLLFKHFPALNDLDVQVIGPKGQTAMELNPEKHQINL</sequence>
<dbReference type="Proteomes" id="UP000000238">
    <property type="component" value="Chromosome"/>
</dbReference>
<dbReference type="EMBL" id="CP000155">
    <property type="protein sequence ID" value="ABC27557.1"/>
    <property type="molecule type" value="Genomic_DNA"/>
</dbReference>
<feature type="chain" id="PRO_5004215788" evidence="2">
    <location>
        <begin position="23"/>
        <end position="207"/>
    </location>
</feature>
<feature type="signal peptide" evidence="2">
    <location>
        <begin position="1"/>
        <end position="22"/>
    </location>
</feature>
<feature type="compositionally biased region" description="Basic and acidic residues" evidence="1">
    <location>
        <begin position="113"/>
        <end position="148"/>
    </location>
</feature>
<dbReference type="AlphaFoldDB" id="Q2SP67"/>
<dbReference type="HOGENOM" id="CLU_095659_0_0_6"/>